<keyword evidence="4 8" id="KW-0540">Nuclease</keyword>
<dbReference type="PROSITE" id="PS01175">
    <property type="entry name" value="RIBONUCLEASE_II"/>
    <property type="match status" value="1"/>
</dbReference>
<comment type="catalytic activity">
    <reaction evidence="1 8">
        <text>Exonucleolytic cleavage in the 3'- to 5'-direction to yield nucleoside 5'-phosphates.</text>
        <dbReference type="EC" id="3.1.13.1"/>
    </reaction>
</comment>
<dbReference type="SUPFAM" id="SSF50249">
    <property type="entry name" value="Nucleic acid-binding proteins"/>
    <property type="match status" value="4"/>
</dbReference>
<comment type="function">
    <text evidence="8">3'-5' exoribonuclease that releases 5'-nucleoside monophosphates and is involved in maturation of structured RNAs.</text>
</comment>
<evidence type="ECO:0000256" key="3">
    <source>
        <dbReference type="ARBA" id="ARBA00022490"/>
    </source>
</evidence>
<feature type="compositionally biased region" description="Gly residues" evidence="9">
    <location>
        <begin position="733"/>
        <end position="758"/>
    </location>
</feature>
<dbReference type="SMART" id="SM00357">
    <property type="entry name" value="CSP"/>
    <property type="match status" value="2"/>
</dbReference>
<dbReference type="InterPro" id="IPR003029">
    <property type="entry name" value="S1_domain"/>
</dbReference>
<dbReference type="InterPro" id="IPR040476">
    <property type="entry name" value="CSD2"/>
</dbReference>
<dbReference type="PROSITE" id="PS50126">
    <property type="entry name" value="S1"/>
    <property type="match status" value="1"/>
</dbReference>
<keyword evidence="6 8" id="KW-0269">Exonuclease</keyword>
<dbReference type="InterPro" id="IPR011805">
    <property type="entry name" value="RNase_R"/>
</dbReference>
<keyword evidence="5 8" id="KW-0378">Hydrolase</keyword>
<dbReference type="Proteomes" id="UP000187412">
    <property type="component" value="Unassembled WGS sequence"/>
</dbReference>
<dbReference type="PANTHER" id="PTHR23355:SF9">
    <property type="entry name" value="DIS3-LIKE EXONUCLEASE 2"/>
    <property type="match status" value="1"/>
</dbReference>
<name>A0ABX3H4D5_PAEBO</name>
<evidence type="ECO:0000256" key="6">
    <source>
        <dbReference type="ARBA" id="ARBA00022839"/>
    </source>
</evidence>
<evidence type="ECO:0000256" key="1">
    <source>
        <dbReference type="ARBA" id="ARBA00001849"/>
    </source>
</evidence>
<evidence type="ECO:0000313" key="12">
    <source>
        <dbReference type="Proteomes" id="UP000187412"/>
    </source>
</evidence>
<dbReference type="EMBL" id="MPTB01000038">
    <property type="protein sequence ID" value="OMD42830.1"/>
    <property type="molecule type" value="Genomic_DNA"/>
</dbReference>
<dbReference type="Pfam" id="PF00575">
    <property type="entry name" value="S1"/>
    <property type="match status" value="1"/>
</dbReference>
<sequence>MRETAYKPLTYDELVSHFELQDSASFKAFEDLLLELEQDGRVVLTRNARYGVPERMDLLRGRLQAHAKGFAFLIPDDRDHPDVYVHANDLKGAMNGDIVLVRITSKSPSGGRMEGEVVRIVKRGVLQTVGVFQSLETYGFVLPDDKRINRDIFIPKQSFKGAVDGEKVVVRIVNYPEGRTAAEGEIIEILGHKDDPGVDILSVIRKHQLPEAFPSEVMTEAEQAPDSITDEEIIQQGRRDLRGLNIVTIDGEDAKDLDDAVNVERLENGHYKLGVHIADVGYYVREGSELDKEAYDRGCSVYLVDRVIPMLPHRLSNGICSLNPQVDRLTMSCEMEFNEHMKVVKHDVFTSVIRTKERMTYSNVRKIVEDEDPELLERYSPLIEDFRLMKELAMKLRDARMRRGAVDFDFEESKIIVDENGKAVDIVKRERSVAEQIIEEFMLAANETVAEHFHWLKVPFLYRIHEDPDPEKLQNFMAFAANFGYHVKGRGNSVHPRALQSLLEDIQGTKEQTVISTMMLRSMKQAKYDAESTGHFGLAAEYYSHFTSPIRRYPDLVIHRVMREVIENGGALSQKRHDYLSSRMPDIAQQSSERERVAVEAERDTEQLKKAEYMQDKVGEEFEAMISSVTSFGMFIELENTVEGLIRLSALSDDYYHFDEAHMALIGERTSKVFRIGDEVKIRVAKVNMDDHTIDFELVDMKPRAAGEHRSYSGRGGKGGRPGAGGFSKPSGGKTGGKGRTGGKGKPGAVGAGKGKSGGALNAGRGKSGAVGTGAWEAPRTDAAAGSGASAGGRAKRGSGGPAEAARRAYAALNGEAGGSSAPRERSGGGRGRGGEAGGGAGGRGISFGFGSGKGGYGAPAGGSGEQGAGELRGVDANTRFSSREDRGFESRSGSAEGKDKGRRKKKNKSGVFIGPSVTPGNVETSDKVAAKRSDKGSNAEGAVRRKKKKKKPQE</sequence>
<feature type="domain" description="S1 motif" evidence="10">
    <location>
        <begin position="619"/>
        <end position="699"/>
    </location>
</feature>
<comment type="similarity">
    <text evidence="8">Belongs to the RNR ribonuclease family. RNase R subfamily.</text>
</comment>
<keyword evidence="7 8" id="KW-0694">RNA-binding</keyword>
<dbReference type="SMART" id="SM00316">
    <property type="entry name" value="S1"/>
    <property type="match status" value="1"/>
</dbReference>
<dbReference type="InterPro" id="IPR050180">
    <property type="entry name" value="RNR_Ribonuclease"/>
</dbReference>
<evidence type="ECO:0000256" key="7">
    <source>
        <dbReference type="ARBA" id="ARBA00022884"/>
    </source>
</evidence>
<dbReference type="NCBIfam" id="TIGR00358">
    <property type="entry name" value="3_prime_RNase"/>
    <property type="match status" value="1"/>
</dbReference>
<proteinExistence type="inferred from homology"/>
<dbReference type="InterPro" id="IPR011129">
    <property type="entry name" value="CSD"/>
</dbReference>
<protein>
    <recommendedName>
        <fullName evidence="8">Ribonuclease R</fullName>
        <shortName evidence="8">RNase R</shortName>
        <ecNumber evidence="8">3.1.13.1</ecNumber>
    </recommendedName>
</protein>
<comment type="caution">
    <text evidence="11">The sequence shown here is derived from an EMBL/GenBank/DDBJ whole genome shotgun (WGS) entry which is preliminary data.</text>
</comment>
<dbReference type="Gene3D" id="2.40.50.140">
    <property type="entry name" value="Nucleic acid-binding proteins"/>
    <property type="match status" value="3"/>
</dbReference>
<evidence type="ECO:0000313" key="11">
    <source>
        <dbReference type="EMBL" id="OMD42830.1"/>
    </source>
</evidence>
<evidence type="ECO:0000256" key="5">
    <source>
        <dbReference type="ARBA" id="ARBA00022801"/>
    </source>
</evidence>
<dbReference type="Pfam" id="PF17876">
    <property type="entry name" value="CSD2"/>
    <property type="match status" value="1"/>
</dbReference>
<accession>A0ABX3H4D5</accession>
<comment type="subcellular location">
    <subcellularLocation>
        <location evidence="2 8">Cytoplasm</location>
    </subcellularLocation>
</comment>
<keyword evidence="3 8" id="KW-0963">Cytoplasm</keyword>
<evidence type="ECO:0000256" key="2">
    <source>
        <dbReference type="ARBA" id="ARBA00004496"/>
    </source>
</evidence>
<dbReference type="Pfam" id="PF00773">
    <property type="entry name" value="RNB"/>
    <property type="match status" value="1"/>
</dbReference>
<evidence type="ECO:0000256" key="9">
    <source>
        <dbReference type="SAM" id="MobiDB-lite"/>
    </source>
</evidence>
<dbReference type="NCBIfam" id="TIGR02063">
    <property type="entry name" value="RNase_R"/>
    <property type="match status" value="1"/>
</dbReference>
<feature type="compositionally biased region" description="Gly residues" evidence="9">
    <location>
        <begin position="714"/>
        <end position="726"/>
    </location>
</feature>
<gene>
    <name evidence="8" type="primary">rnr</name>
    <name evidence="11" type="ORF">BSK56_24935</name>
</gene>
<dbReference type="InterPro" id="IPR001900">
    <property type="entry name" value="RNase_II/R"/>
</dbReference>
<feature type="compositionally biased region" description="Low complexity" evidence="9">
    <location>
        <begin position="802"/>
        <end position="812"/>
    </location>
</feature>
<dbReference type="Pfam" id="PF08206">
    <property type="entry name" value="OB_RNB"/>
    <property type="match status" value="1"/>
</dbReference>
<dbReference type="HAMAP" id="MF_01895">
    <property type="entry name" value="RNase_R"/>
    <property type="match status" value="1"/>
</dbReference>
<dbReference type="PANTHER" id="PTHR23355">
    <property type="entry name" value="RIBONUCLEASE"/>
    <property type="match status" value="1"/>
</dbReference>
<feature type="compositionally biased region" description="Basic and acidic residues" evidence="9">
    <location>
        <begin position="925"/>
        <end position="938"/>
    </location>
</feature>
<dbReference type="InterPro" id="IPR004476">
    <property type="entry name" value="RNase_II/RNase_R"/>
</dbReference>
<dbReference type="InterPro" id="IPR012340">
    <property type="entry name" value="NA-bd_OB-fold"/>
</dbReference>
<feature type="compositionally biased region" description="Basic residues" evidence="9">
    <location>
        <begin position="945"/>
        <end position="955"/>
    </location>
</feature>
<dbReference type="EC" id="3.1.13.1" evidence="8"/>
<evidence type="ECO:0000256" key="8">
    <source>
        <dbReference type="HAMAP-Rule" id="MF_01895"/>
    </source>
</evidence>
<evidence type="ECO:0000259" key="10">
    <source>
        <dbReference type="PROSITE" id="PS50126"/>
    </source>
</evidence>
<keyword evidence="12" id="KW-1185">Reference proteome</keyword>
<dbReference type="InterPro" id="IPR013223">
    <property type="entry name" value="RNase_B_OB_dom"/>
</dbReference>
<dbReference type="CDD" id="cd04471">
    <property type="entry name" value="S1_RNase_R"/>
    <property type="match status" value="1"/>
</dbReference>
<organism evidence="11 12">
    <name type="scientific">Paenibacillus borealis</name>
    <dbReference type="NCBI Taxonomy" id="160799"/>
    <lineage>
        <taxon>Bacteria</taxon>
        <taxon>Bacillati</taxon>
        <taxon>Bacillota</taxon>
        <taxon>Bacilli</taxon>
        <taxon>Bacillales</taxon>
        <taxon>Paenibacillaceae</taxon>
        <taxon>Paenibacillus</taxon>
    </lineage>
</organism>
<dbReference type="InterPro" id="IPR022966">
    <property type="entry name" value="RNase_II/R_CS"/>
</dbReference>
<reference evidence="11 12" key="1">
    <citation type="submission" date="2016-10" db="EMBL/GenBank/DDBJ databases">
        <title>Paenibacillus species isolates.</title>
        <authorList>
            <person name="Beno S.M."/>
        </authorList>
    </citation>
    <scope>NUCLEOTIDE SEQUENCE [LARGE SCALE GENOMIC DNA]</scope>
    <source>
        <strain evidence="11 12">FSL H7-0744</strain>
    </source>
</reference>
<feature type="compositionally biased region" description="Gly residues" evidence="9">
    <location>
        <begin position="829"/>
        <end position="868"/>
    </location>
</feature>
<dbReference type="SMART" id="SM00955">
    <property type="entry name" value="RNB"/>
    <property type="match status" value="1"/>
</dbReference>
<evidence type="ECO:0000256" key="4">
    <source>
        <dbReference type="ARBA" id="ARBA00022722"/>
    </source>
</evidence>
<feature type="region of interest" description="Disordered" evidence="9">
    <location>
        <begin position="707"/>
        <end position="955"/>
    </location>
</feature>